<evidence type="ECO:0000256" key="10">
    <source>
        <dbReference type="ARBA" id="ARBA00022989"/>
    </source>
</evidence>
<feature type="transmembrane region" description="Helical" evidence="13">
    <location>
        <begin position="427"/>
        <end position="449"/>
    </location>
</feature>
<evidence type="ECO:0000256" key="7">
    <source>
        <dbReference type="ARBA" id="ARBA00022692"/>
    </source>
</evidence>
<evidence type="ECO:0008006" key="16">
    <source>
        <dbReference type="Google" id="ProtNLM"/>
    </source>
</evidence>
<dbReference type="OrthoDB" id="9807042at2"/>
<evidence type="ECO:0000256" key="2">
    <source>
        <dbReference type="ARBA" id="ARBA00009819"/>
    </source>
</evidence>
<name>A0A177N0Y4_9GAMM</name>
<evidence type="ECO:0000256" key="8">
    <source>
        <dbReference type="ARBA" id="ARBA00022723"/>
    </source>
</evidence>
<keyword evidence="8 13" id="KW-0479">Metal-binding</keyword>
<dbReference type="EMBL" id="LUUI01000143">
    <property type="protein sequence ID" value="OAI11203.1"/>
    <property type="molecule type" value="Genomic_DNA"/>
</dbReference>
<keyword evidence="10 13" id="KW-1133">Transmembrane helix</keyword>
<keyword evidence="6 13" id="KW-0349">Heme</keyword>
<dbReference type="RefSeq" id="WP_066986067.1">
    <property type="nucleotide sequence ID" value="NZ_LUUI01000143.1"/>
</dbReference>
<accession>A0A177N0Y4</accession>
<evidence type="ECO:0000256" key="11">
    <source>
        <dbReference type="ARBA" id="ARBA00023004"/>
    </source>
</evidence>
<gene>
    <name evidence="14" type="ORF">A1359_14885</name>
</gene>
<feature type="transmembrane region" description="Helical" evidence="13">
    <location>
        <begin position="345"/>
        <end position="366"/>
    </location>
</feature>
<evidence type="ECO:0000256" key="13">
    <source>
        <dbReference type="PIRNR" id="PIRNR006446"/>
    </source>
</evidence>
<evidence type="ECO:0000256" key="9">
    <source>
        <dbReference type="ARBA" id="ARBA00022982"/>
    </source>
</evidence>
<evidence type="ECO:0000256" key="5">
    <source>
        <dbReference type="ARBA" id="ARBA00022519"/>
    </source>
</evidence>
<feature type="transmembrane region" description="Helical" evidence="13">
    <location>
        <begin position="186"/>
        <end position="210"/>
    </location>
</feature>
<keyword evidence="9 13" id="KW-0249">Electron transport</keyword>
<dbReference type="GO" id="GO:0046872">
    <property type="term" value="F:metal ion binding"/>
    <property type="evidence" value="ECO:0007669"/>
    <property type="project" value="UniProtKB-UniRule"/>
</dbReference>
<dbReference type="InterPro" id="IPR002585">
    <property type="entry name" value="Cyt-d_ubiquinol_oxidase_su_1"/>
</dbReference>
<feature type="transmembrane region" description="Helical" evidence="13">
    <location>
        <begin position="222"/>
        <end position="240"/>
    </location>
</feature>
<feature type="transmembrane region" description="Helical" evidence="13">
    <location>
        <begin position="378"/>
        <end position="400"/>
    </location>
</feature>
<feature type="transmembrane region" description="Helical" evidence="13">
    <location>
        <begin position="12"/>
        <end position="35"/>
    </location>
</feature>
<dbReference type="STRING" id="980561.A1359_14885"/>
<dbReference type="GO" id="GO:0019646">
    <property type="term" value="P:aerobic electron transport chain"/>
    <property type="evidence" value="ECO:0007669"/>
    <property type="project" value="InterPro"/>
</dbReference>
<organism evidence="14 15">
    <name type="scientific">Methylomonas lenta</name>
    <dbReference type="NCBI Taxonomy" id="980561"/>
    <lineage>
        <taxon>Bacteria</taxon>
        <taxon>Pseudomonadati</taxon>
        <taxon>Pseudomonadota</taxon>
        <taxon>Gammaproteobacteria</taxon>
        <taxon>Methylococcales</taxon>
        <taxon>Methylococcaceae</taxon>
        <taxon>Methylomonas</taxon>
    </lineage>
</organism>
<keyword evidence="3 13" id="KW-0813">Transport</keyword>
<evidence type="ECO:0000256" key="1">
    <source>
        <dbReference type="ARBA" id="ARBA00004429"/>
    </source>
</evidence>
<dbReference type="GO" id="GO:0005886">
    <property type="term" value="C:plasma membrane"/>
    <property type="evidence" value="ECO:0007669"/>
    <property type="project" value="UniProtKB-SubCell"/>
</dbReference>
<protein>
    <recommendedName>
        <fullName evidence="16">Cytochrome d terminal oxidase subunit 1</fullName>
    </recommendedName>
</protein>
<keyword evidence="7 13" id="KW-0812">Transmembrane</keyword>
<evidence type="ECO:0000256" key="6">
    <source>
        <dbReference type="ARBA" id="ARBA00022617"/>
    </source>
</evidence>
<dbReference type="Pfam" id="PF01654">
    <property type="entry name" value="Cyt_bd_oxida_I"/>
    <property type="match status" value="1"/>
</dbReference>
<dbReference type="PIRSF" id="PIRSF006446">
    <property type="entry name" value="Cyt_quinol_oxidase_1"/>
    <property type="match status" value="1"/>
</dbReference>
<dbReference type="PANTHER" id="PTHR30365">
    <property type="entry name" value="CYTOCHROME D UBIQUINOL OXIDASE"/>
    <property type="match status" value="1"/>
</dbReference>
<feature type="transmembrane region" description="Helical" evidence="13">
    <location>
        <begin position="56"/>
        <end position="81"/>
    </location>
</feature>
<comment type="subcellular location">
    <subcellularLocation>
        <location evidence="1">Cell inner membrane</location>
        <topology evidence="1">Multi-pass membrane protein</topology>
    </subcellularLocation>
</comment>
<dbReference type="AlphaFoldDB" id="A0A177N0Y4"/>
<dbReference type="GO" id="GO:0070069">
    <property type="term" value="C:cytochrome complex"/>
    <property type="evidence" value="ECO:0007669"/>
    <property type="project" value="UniProtKB-UniRule"/>
</dbReference>
<evidence type="ECO:0000256" key="12">
    <source>
        <dbReference type="ARBA" id="ARBA00023136"/>
    </source>
</evidence>
<dbReference type="PANTHER" id="PTHR30365:SF0">
    <property type="entry name" value="CYTOCHROME BD-I UBIQUINOL OXIDASE SUBUNIT 1"/>
    <property type="match status" value="1"/>
</dbReference>
<feature type="transmembrane region" description="Helical" evidence="13">
    <location>
        <begin position="130"/>
        <end position="147"/>
    </location>
</feature>
<keyword evidence="15" id="KW-1185">Reference proteome</keyword>
<dbReference type="GO" id="GO:0016682">
    <property type="term" value="F:oxidoreductase activity, acting on diphenols and related substances as donors, oxygen as acceptor"/>
    <property type="evidence" value="ECO:0007669"/>
    <property type="project" value="TreeGrafter"/>
</dbReference>
<dbReference type="GO" id="GO:0020037">
    <property type="term" value="F:heme binding"/>
    <property type="evidence" value="ECO:0007669"/>
    <property type="project" value="TreeGrafter"/>
</dbReference>
<keyword evidence="4 13" id="KW-1003">Cell membrane</keyword>
<dbReference type="GO" id="GO:0009055">
    <property type="term" value="F:electron transfer activity"/>
    <property type="evidence" value="ECO:0007669"/>
    <property type="project" value="UniProtKB-UniRule"/>
</dbReference>
<feature type="transmembrane region" description="Helical" evidence="13">
    <location>
        <begin position="93"/>
        <end position="118"/>
    </location>
</feature>
<proteinExistence type="inferred from homology"/>
<keyword evidence="11 13" id="KW-0408">Iron</keyword>
<evidence type="ECO:0000256" key="3">
    <source>
        <dbReference type="ARBA" id="ARBA00022448"/>
    </source>
</evidence>
<comment type="similarity">
    <text evidence="2 13">Belongs to the cytochrome ubiquinol oxidase subunit 1 family.</text>
</comment>
<keyword evidence="5" id="KW-0997">Cell inner membrane</keyword>
<evidence type="ECO:0000256" key="4">
    <source>
        <dbReference type="ARBA" id="ARBA00022475"/>
    </source>
</evidence>
<comment type="caution">
    <text evidence="14">The sequence shown here is derived from an EMBL/GenBank/DDBJ whole genome shotgun (WGS) entry which is preliminary data.</text>
</comment>
<sequence>MISETVVELSRWQFAITAILHFLFIPLTLGLALLLALMESAYVLTGRSVYQAMAHLWGRLFAINFTLAMATRLLVVCQFGMNGSYFSHYAGDIFALPLAIEALTSFFLAAVLFGPYWFGWERLGKYQHLIVTWVIVLAVNASTYWILLANGWMQNPVAASFNYQSYRIELTDFAAFLSNPATIEKYLHTVAASYVTAAATLMGISAFWLLKKQDDELASKSFKLAAVVGMLAIVITVGLGDDTPYLNNSAQLAKRAAIHGQVNQNLLPDIETRIRSGIKAYVLLQDLRDDNKDPQLLAEFDQHKANLGYAWLLTPWHKDIIDAKDKQIALAAQSALPAYPTLLFWVYRLMIACGLVSLALFTLAAWHSVINKPLSVFLLRWSLYLVPLPWLACIAGWFVAEAGKQPWAIAGLLPTFWGVSSLTVPQLLISSIGYMIAYLALLVAGGYLMRQTILDRGLNKSGVQR</sequence>
<evidence type="ECO:0000313" key="14">
    <source>
        <dbReference type="EMBL" id="OAI11203.1"/>
    </source>
</evidence>
<keyword evidence="12 13" id="KW-0472">Membrane</keyword>
<evidence type="ECO:0000313" key="15">
    <source>
        <dbReference type="Proteomes" id="UP000078476"/>
    </source>
</evidence>
<dbReference type="Proteomes" id="UP000078476">
    <property type="component" value="Unassembled WGS sequence"/>
</dbReference>
<reference evidence="14 15" key="1">
    <citation type="submission" date="2016-03" db="EMBL/GenBank/DDBJ databases">
        <authorList>
            <person name="Ploux O."/>
        </authorList>
    </citation>
    <scope>NUCLEOTIDE SEQUENCE [LARGE SCALE GENOMIC DNA]</scope>
    <source>
        <strain evidence="14 15">R-45370</strain>
    </source>
</reference>